<dbReference type="SUPFAM" id="SSF52540">
    <property type="entry name" value="P-loop containing nucleoside triphosphate hydrolases"/>
    <property type="match status" value="1"/>
</dbReference>
<dbReference type="Proteomes" id="UP001157418">
    <property type="component" value="Unassembled WGS sequence"/>
</dbReference>
<protein>
    <recommendedName>
        <fullName evidence="1">RNA helicase</fullName>
        <ecNumber evidence="1">3.6.4.13</ecNumber>
    </recommendedName>
</protein>
<keyword evidence="5" id="KW-0067">ATP-binding</keyword>
<dbReference type="EMBL" id="CAKMRJ010000001">
    <property type="protein sequence ID" value="CAH1413444.1"/>
    <property type="molecule type" value="Genomic_DNA"/>
</dbReference>
<keyword evidence="8" id="KW-1133">Transmembrane helix</keyword>
<evidence type="ECO:0000256" key="4">
    <source>
        <dbReference type="ARBA" id="ARBA00022806"/>
    </source>
</evidence>
<evidence type="ECO:0000256" key="8">
    <source>
        <dbReference type="SAM" id="Phobius"/>
    </source>
</evidence>
<evidence type="ECO:0000256" key="2">
    <source>
        <dbReference type="ARBA" id="ARBA00022741"/>
    </source>
</evidence>
<feature type="transmembrane region" description="Helical" evidence="8">
    <location>
        <begin position="58"/>
        <end position="79"/>
    </location>
</feature>
<evidence type="ECO:0000256" key="1">
    <source>
        <dbReference type="ARBA" id="ARBA00012552"/>
    </source>
</evidence>
<feature type="domain" description="Helicase C-terminal" evidence="9">
    <location>
        <begin position="124"/>
        <end position="262"/>
    </location>
</feature>
<keyword evidence="3" id="KW-0378">Hydrolase</keyword>
<dbReference type="PANTHER" id="PTHR47958">
    <property type="entry name" value="ATP-DEPENDENT RNA HELICASE DBP3"/>
    <property type="match status" value="1"/>
</dbReference>
<evidence type="ECO:0000313" key="10">
    <source>
        <dbReference type="EMBL" id="CAH1413444.1"/>
    </source>
</evidence>
<dbReference type="AlphaFoldDB" id="A0AAU9LJU6"/>
<dbReference type="FunFam" id="3.40.50.300:FF:000008">
    <property type="entry name" value="ATP-dependent RNA helicase RhlB"/>
    <property type="match status" value="1"/>
</dbReference>
<dbReference type="InterPro" id="IPR001650">
    <property type="entry name" value="Helicase_C-like"/>
</dbReference>
<dbReference type="PROSITE" id="PS51194">
    <property type="entry name" value="HELICASE_CTER"/>
    <property type="match status" value="1"/>
</dbReference>
<dbReference type="EC" id="3.6.4.13" evidence="1"/>
<evidence type="ECO:0000313" key="11">
    <source>
        <dbReference type="Proteomes" id="UP001157418"/>
    </source>
</evidence>
<gene>
    <name evidence="10" type="ORF">LVIROSA_LOCUS1405</name>
</gene>
<feature type="transmembrane region" description="Helical" evidence="8">
    <location>
        <begin position="5"/>
        <end position="23"/>
    </location>
</feature>
<keyword evidence="2" id="KW-0547">Nucleotide-binding</keyword>
<dbReference type="GO" id="GO:0003724">
    <property type="term" value="F:RNA helicase activity"/>
    <property type="evidence" value="ECO:0007669"/>
    <property type="project" value="UniProtKB-EC"/>
</dbReference>
<feature type="region of interest" description="Disordered" evidence="7">
    <location>
        <begin position="433"/>
        <end position="454"/>
    </location>
</feature>
<evidence type="ECO:0000256" key="5">
    <source>
        <dbReference type="ARBA" id="ARBA00022840"/>
    </source>
</evidence>
<keyword evidence="8" id="KW-0812">Transmembrane</keyword>
<evidence type="ECO:0000259" key="9">
    <source>
        <dbReference type="PROSITE" id="PS51194"/>
    </source>
</evidence>
<organism evidence="10 11">
    <name type="scientific">Lactuca virosa</name>
    <dbReference type="NCBI Taxonomy" id="75947"/>
    <lineage>
        <taxon>Eukaryota</taxon>
        <taxon>Viridiplantae</taxon>
        <taxon>Streptophyta</taxon>
        <taxon>Embryophyta</taxon>
        <taxon>Tracheophyta</taxon>
        <taxon>Spermatophyta</taxon>
        <taxon>Magnoliopsida</taxon>
        <taxon>eudicotyledons</taxon>
        <taxon>Gunneridae</taxon>
        <taxon>Pentapetalae</taxon>
        <taxon>asterids</taxon>
        <taxon>campanulids</taxon>
        <taxon>Asterales</taxon>
        <taxon>Asteraceae</taxon>
        <taxon>Cichorioideae</taxon>
        <taxon>Cichorieae</taxon>
        <taxon>Lactucinae</taxon>
        <taxon>Lactuca</taxon>
    </lineage>
</organism>
<keyword evidence="8" id="KW-0472">Membrane</keyword>
<dbReference type="InterPro" id="IPR027417">
    <property type="entry name" value="P-loop_NTPase"/>
</dbReference>
<evidence type="ECO:0000256" key="3">
    <source>
        <dbReference type="ARBA" id="ARBA00022801"/>
    </source>
</evidence>
<dbReference type="GO" id="GO:0003723">
    <property type="term" value="F:RNA binding"/>
    <property type="evidence" value="ECO:0007669"/>
    <property type="project" value="UniProtKB-KW"/>
</dbReference>
<reference evidence="10 11" key="1">
    <citation type="submission" date="2022-01" db="EMBL/GenBank/DDBJ databases">
        <authorList>
            <person name="Xiong W."/>
            <person name="Schranz E."/>
        </authorList>
    </citation>
    <scope>NUCLEOTIDE SEQUENCE [LARGE SCALE GENOMIC DNA]</scope>
</reference>
<evidence type="ECO:0000256" key="7">
    <source>
        <dbReference type="SAM" id="MobiDB-lite"/>
    </source>
</evidence>
<keyword evidence="4" id="KW-0347">Helicase</keyword>
<name>A0AAU9LJU6_9ASTR</name>
<comment type="caution">
    <text evidence="10">The sequence shown here is derived from an EMBL/GenBank/DDBJ whole genome shotgun (WGS) entry which is preliminary data.</text>
</comment>
<accession>A0AAU9LJU6</accession>
<dbReference type="GO" id="GO:0016787">
    <property type="term" value="F:hydrolase activity"/>
    <property type="evidence" value="ECO:0007669"/>
    <property type="project" value="UniProtKB-KW"/>
</dbReference>
<dbReference type="SMART" id="SM00490">
    <property type="entry name" value="HELICc"/>
    <property type="match status" value="1"/>
</dbReference>
<sequence length="454" mass="50257">MGVGYLSISAVCTVLSFIGLQYWTEVSYVKLKSDGLMGENLLHPGVANRVLELLLSSYTTIALVVNFFLNIFILIILSLKEVEQLARQFLYNPYKVVIGSQDLKANHSIQQHVDIVSENQKYNKLVKLLDDIMDGSRILIFMDTKKGCDQITRQLRMDGWPALSIHGDKSQAERDWVLSEFKDGKSPIMTTTDVKDVKYVINYDFLCSLEDYVHRIGRTGRVGAKGTAYTFFTAASARFAKELITILQEAGRNVNPDLAAMGRGAPPPPSGSFLRAMGVFVTDEKGVKDVLQDKLDKELKFTAYSMWRWTILRQLVMLMIAKAEPQHSTLMELVRVLALSFSDDGKRVKVSVQGSMGEGELAGMPLQLAGTRKILEYMDWGNDGAMGTFINIGAIGSDSSSNLLPCPEASQSSCIRFSESVCTMFPSETSFPDPNDAPFPLSLPAGHRWDTSGG</sequence>
<dbReference type="Pfam" id="PF00271">
    <property type="entry name" value="Helicase_C"/>
    <property type="match status" value="1"/>
</dbReference>
<evidence type="ECO:0000256" key="6">
    <source>
        <dbReference type="ARBA" id="ARBA00022884"/>
    </source>
</evidence>
<proteinExistence type="predicted"/>
<dbReference type="Gene3D" id="3.40.50.300">
    <property type="entry name" value="P-loop containing nucleotide triphosphate hydrolases"/>
    <property type="match status" value="1"/>
</dbReference>
<keyword evidence="11" id="KW-1185">Reference proteome</keyword>
<dbReference type="CDD" id="cd18787">
    <property type="entry name" value="SF2_C_DEAD"/>
    <property type="match status" value="1"/>
</dbReference>
<keyword evidence="6" id="KW-0694">RNA-binding</keyword>
<dbReference type="GO" id="GO:0005524">
    <property type="term" value="F:ATP binding"/>
    <property type="evidence" value="ECO:0007669"/>
    <property type="project" value="UniProtKB-KW"/>
</dbReference>